<dbReference type="RefSeq" id="WP_160755206.1">
    <property type="nucleotide sequence ID" value="NZ_WTYL01000001.1"/>
</dbReference>
<dbReference type="InterPro" id="IPR036249">
    <property type="entry name" value="Thioredoxin-like_sf"/>
</dbReference>
<dbReference type="SUPFAM" id="SSF52833">
    <property type="entry name" value="Thioredoxin-like"/>
    <property type="match status" value="1"/>
</dbReference>
<evidence type="ECO:0000259" key="1">
    <source>
        <dbReference type="PROSITE" id="PS51352"/>
    </source>
</evidence>
<evidence type="ECO:0000313" key="3">
    <source>
        <dbReference type="Proteomes" id="UP000431922"/>
    </source>
</evidence>
<dbReference type="InterPro" id="IPR013766">
    <property type="entry name" value="Thioredoxin_domain"/>
</dbReference>
<reference evidence="2 3" key="1">
    <citation type="submission" date="2019-12" db="EMBL/GenBank/DDBJ databases">
        <title>Genomic-based taxomic classification of the family Erythrobacteraceae.</title>
        <authorList>
            <person name="Xu L."/>
        </authorList>
    </citation>
    <scope>NUCLEOTIDE SEQUENCE [LARGE SCALE GENOMIC DNA]</scope>
    <source>
        <strain evidence="2 3">KCTC 42453</strain>
    </source>
</reference>
<gene>
    <name evidence="2" type="ORF">GRI65_04005</name>
</gene>
<keyword evidence="3" id="KW-1185">Reference proteome</keyword>
<dbReference type="EMBL" id="WTYL01000001">
    <property type="protein sequence ID" value="MXP43619.1"/>
    <property type="molecule type" value="Genomic_DNA"/>
</dbReference>
<dbReference type="Pfam" id="PF00578">
    <property type="entry name" value="AhpC-TSA"/>
    <property type="match status" value="1"/>
</dbReference>
<organism evidence="2 3">
    <name type="scientific">Allopontixanthobacter sediminis</name>
    <dbReference type="NCBI Taxonomy" id="1689985"/>
    <lineage>
        <taxon>Bacteria</taxon>
        <taxon>Pseudomonadati</taxon>
        <taxon>Pseudomonadota</taxon>
        <taxon>Alphaproteobacteria</taxon>
        <taxon>Sphingomonadales</taxon>
        <taxon>Erythrobacteraceae</taxon>
        <taxon>Allopontixanthobacter</taxon>
    </lineage>
</organism>
<protein>
    <submittedName>
        <fullName evidence="2">Redoxin domain-containing protein</fullName>
    </submittedName>
</protein>
<comment type="caution">
    <text evidence="2">The sequence shown here is derived from an EMBL/GenBank/DDBJ whole genome shotgun (WGS) entry which is preliminary data.</text>
</comment>
<dbReference type="GO" id="GO:0016209">
    <property type="term" value="F:antioxidant activity"/>
    <property type="evidence" value="ECO:0007669"/>
    <property type="project" value="InterPro"/>
</dbReference>
<dbReference type="CDD" id="cd02970">
    <property type="entry name" value="PRX_like2"/>
    <property type="match status" value="1"/>
</dbReference>
<dbReference type="Proteomes" id="UP000431922">
    <property type="component" value="Unassembled WGS sequence"/>
</dbReference>
<dbReference type="PROSITE" id="PS51352">
    <property type="entry name" value="THIOREDOXIN_2"/>
    <property type="match status" value="1"/>
</dbReference>
<dbReference type="AlphaFoldDB" id="A0A845B7K5"/>
<feature type="domain" description="Thioredoxin" evidence="1">
    <location>
        <begin position="2"/>
        <end position="161"/>
    </location>
</feature>
<dbReference type="OrthoDB" id="9809746at2"/>
<dbReference type="Gene3D" id="3.40.30.10">
    <property type="entry name" value="Glutaredoxin"/>
    <property type="match status" value="1"/>
</dbReference>
<proteinExistence type="predicted"/>
<evidence type="ECO:0000313" key="2">
    <source>
        <dbReference type="EMBL" id="MXP43619.1"/>
    </source>
</evidence>
<dbReference type="InterPro" id="IPR000866">
    <property type="entry name" value="AhpC/TSA"/>
</dbReference>
<dbReference type="GO" id="GO:0016491">
    <property type="term" value="F:oxidoreductase activity"/>
    <property type="evidence" value="ECO:0007669"/>
    <property type="project" value="InterPro"/>
</dbReference>
<name>A0A845B7K5_9SPHN</name>
<sequence length="171" mass="19380">MLTPGQKVPDIDLPLTIQARFELSKQTPQNFTMLVFYRGSHCPICRSYLEEIGGRLDDFTSRGISVFAISMDDEKRAQKVDEDWSTGDLPLVYDLSEDAAREWGLYISEKREGSEEPDTFSEPGLFILRPDMTLFFAVTQSAPFTRPPLDQLLDALDYAKKNDYPARGSLS</sequence>
<accession>A0A845B7K5</accession>